<dbReference type="RefSeq" id="WP_119596480.1">
    <property type="nucleotide sequence ID" value="NZ_QXBN01000012.1"/>
</dbReference>
<sequence length="126" mass="13841">MKVTVQVAADIDLDAWRSEFQFVGPDPEVVADIERYLQRITEIQLAALGLLVHPARPNLTRGHGGDNRVEILGDGRCPKTCAAAVNLEAPPVVARAQFKPHLENEDSTGEHYQTQTGGQTKENSQR</sequence>
<dbReference type="AlphaFoldDB" id="A0ABD7HNJ3"/>
<proteinExistence type="predicted"/>
<feature type="compositionally biased region" description="Polar residues" evidence="1">
    <location>
        <begin position="110"/>
        <end position="126"/>
    </location>
</feature>
<comment type="caution">
    <text evidence="2">The sequence shown here is derived from an EMBL/GenBank/DDBJ whole genome shotgun (WGS) entry which is preliminary data.</text>
</comment>
<evidence type="ECO:0000313" key="3">
    <source>
        <dbReference type="Proteomes" id="UP000284557"/>
    </source>
</evidence>
<gene>
    <name evidence="2" type="ORF">D2E76_16405</name>
</gene>
<accession>A0ABD7HNJ3</accession>
<name>A0ABD7HNJ3_9MYCO</name>
<dbReference type="EMBL" id="QXBN01000012">
    <property type="protein sequence ID" value="RIT36833.1"/>
    <property type="molecule type" value="Genomic_DNA"/>
</dbReference>
<evidence type="ECO:0000256" key="1">
    <source>
        <dbReference type="SAM" id="MobiDB-lite"/>
    </source>
</evidence>
<feature type="region of interest" description="Disordered" evidence="1">
    <location>
        <begin position="96"/>
        <end position="126"/>
    </location>
</feature>
<reference evidence="2 3" key="1">
    <citation type="submission" date="2018-08" db="EMBL/GenBank/DDBJ databases">
        <title>Linezolid Resistance in Mycobacterium abscessus: MIC Distribution and Comprehensive Investigation of Resistance Mechanisms.</title>
        <authorList>
            <person name="Ye M."/>
            <person name="Xu L."/>
            <person name="Zou Y."/>
            <person name="Li B."/>
            <person name="Guo Q."/>
            <person name="Zhang Y."/>
            <person name="Zhan M."/>
            <person name="Xu B."/>
            <person name="Yu F."/>
            <person name="Zhang Z."/>
            <person name="Chu H."/>
        </authorList>
    </citation>
    <scope>NUCLEOTIDE SEQUENCE [LARGE SCALE GENOMIC DNA]</scope>
    <source>
        <strain evidence="2 3">G143</strain>
    </source>
</reference>
<protein>
    <submittedName>
        <fullName evidence="2">Uncharacterized protein</fullName>
    </submittedName>
</protein>
<evidence type="ECO:0000313" key="2">
    <source>
        <dbReference type="EMBL" id="RIT36833.1"/>
    </source>
</evidence>
<dbReference type="Proteomes" id="UP000284557">
    <property type="component" value="Unassembled WGS sequence"/>
</dbReference>
<organism evidence="2 3">
    <name type="scientific">Mycobacteroides abscessus</name>
    <dbReference type="NCBI Taxonomy" id="36809"/>
    <lineage>
        <taxon>Bacteria</taxon>
        <taxon>Bacillati</taxon>
        <taxon>Actinomycetota</taxon>
        <taxon>Actinomycetes</taxon>
        <taxon>Mycobacteriales</taxon>
        <taxon>Mycobacteriaceae</taxon>
        <taxon>Mycobacteroides</taxon>
    </lineage>
</organism>